<proteinExistence type="predicted"/>
<name>A0A2D4MHZ7_9SAUR</name>
<organism evidence="1">
    <name type="scientific">Micrurus spixii</name>
    <name type="common">Amazon coral snake</name>
    <dbReference type="NCBI Taxonomy" id="129469"/>
    <lineage>
        <taxon>Eukaryota</taxon>
        <taxon>Metazoa</taxon>
        <taxon>Chordata</taxon>
        <taxon>Craniata</taxon>
        <taxon>Vertebrata</taxon>
        <taxon>Euteleostomi</taxon>
        <taxon>Lepidosauria</taxon>
        <taxon>Squamata</taxon>
        <taxon>Bifurcata</taxon>
        <taxon>Unidentata</taxon>
        <taxon>Episquamata</taxon>
        <taxon>Toxicofera</taxon>
        <taxon>Serpentes</taxon>
        <taxon>Colubroidea</taxon>
        <taxon>Elapidae</taxon>
        <taxon>Elapinae</taxon>
        <taxon>Micrurus</taxon>
    </lineage>
</organism>
<dbReference type="AlphaFoldDB" id="A0A2D4MHZ7"/>
<sequence>MQLHHHDLRRRLNRRSTAEGQLYRKYFFCSCDYTNEMVSWPVIAPGSVSILVLQTQQTFHSKLPRDRMGQQQHQKQKEKVHNSWGESIQFLFLTQPTGTVGKMQRF</sequence>
<dbReference type="EMBL" id="IACM01094066">
    <property type="protein sequence ID" value="LAB33014.1"/>
    <property type="molecule type" value="Transcribed_RNA"/>
</dbReference>
<protein>
    <submittedName>
        <fullName evidence="1">Uncharacterized protein</fullName>
    </submittedName>
</protein>
<evidence type="ECO:0000313" key="1">
    <source>
        <dbReference type="EMBL" id="LAB33014.1"/>
    </source>
</evidence>
<reference evidence="1" key="1">
    <citation type="submission" date="2017-07" db="EMBL/GenBank/DDBJ databases">
        <authorList>
            <person name="Mikheyev A."/>
            <person name="Grau M."/>
        </authorList>
    </citation>
    <scope>NUCLEOTIDE SEQUENCE</scope>
    <source>
        <tissue evidence="1">Venom_gland</tissue>
    </source>
</reference>
<reference evidence="1" key="2">
    <citation type="submission" date="2017-11" db="EMBL/GenBank/DDBJ databases">
        <title>Coralsnake Venomics: Analyses of Venom Gland Transcriptomes and Proteomes of Six Brazilian Taxa.</title>
        <authorList>
            <person name="Aird S.D."/>
            <person name="Jorge da Silva N."/>
            <person name="Qiu L."/>
            <person name="Villar-Briones A."/>
            <person name="Aparecida-Saddi V."/>
            <person name="Campos-Telles M.P."/>
            <person name="Grau M."/>
            <person name="Mikheyev A.S."/>
        </authorList>
    </citation>
    <scope>NUCLEOTIDE SEQUENCE</scope>
    <source>
        <tissue evidence="1">Venom_gland</tissue>
    </source>
</reference>
<accession>A0A2D4MHZ7</accession>